<organism evidence="6 7">
    <name type="scientific">Dyella acidiphila</name>
    <dbReference type="NCBI Taxonomy" id="2775866"/>
    <lineage>
        <taxon>Bacteria</taxon>
        <taxon>Pseudomonadati</taxon>
        <taxon>Pseudomonadota</taxon>
        <taxon>Gammaproteobacteria</taxon>
        <taxon>Lysobacterales</taxon>
        <taxon>Rhodanobacteraceae</taxon>
        <taxon>Dyella</taxon>
    </lineage>
</organism>
<dbReference type="SMART" id="SM00271">
    <property type="entry name" value="DnaJ"/>
    <property type="match status" value="1"/>
</dbReference>
<comment type="caution">
    <text evidence="6">The sequence shown here is derived from an EMBL/GenBank/DDBJ whole genome shotgun (WGS) entry which is preliminary data.</text>
</comment>
<keyword evidence="4" id="KW-0143">Chaperone</keyword>
<dbReference type="InterPro" id="IPR036869">
    <property type="entry name" value="J_dom_sf"/>
</dbReference>
<dbReference type="CDD" id="cd06257">
    <property type="entry name" value="DnaJ"/>
    <property type="match status" value="1"/>
</dbReference>
<reference evidence="6 7" key="1">
    <citation type="submission" date="2020-09" db="EMBL/GenBank/DDBJ databases">
        <title>Dyella sp. 7MK23 isolated from forest soil.</title>
        <authorList>
            <person name="Fu J."/>
        </authorList>
    </citation>
    <scope>NUCLEOTIDE SEQUENCE [LARGE SCALE GENOMIC DNA]</scope>
    <source>
        <strain evidence="6 7">7MK23</strain>
    </source>
</reference>
<dbReference type="InterPro" id="IPR051727">
    <property type="entry name" value="DnaJ_C3_Co-chaperones"/>
</dbReference>
<keyword evidence="3" id="KW-0256">Endoplasmic reticulum</keyword>
<gene>
    <name evidence="6" type="ORF">IGX34_03405</name>
</gene>
<name>A0ABR9G5X3_9GAMM</name>
<comment type="subcellular location">
    <subcellularLocation>
        <location evidence="1">Endoplasmic reticulum</location>
    </subcellularLocation>
</comment>
<evidence type="ECO:0000259" key="5">
    <source>
        <dbReference type="PROSITE" id="PS50076"/>
    </source>
</evidence>
<evidence type="ECO:0000256" key="4">
    <source>
        <dbReference type="ARBA" id="ARBA00023186"/>
    </source>
</evidence>
<dbReference type="Pfam" id="PF00226">
    <property type="entry name" value="DnaJ"/>
    <property type="match status" value="1"/>
</dbReference>
<dbReference type="PANTHER" id="PTHR44140:SF2">
    <property type="entry name" value="LD25575P"/>
    <property type="match status" value="1"/>
</dbReference>
<keyword evidence="7" id="KW-1185">Reference proteome</keyword>
<keyword evidence="2" id="KW-0732">Signal</keyword>
<dbReference type="EMBL" id="JACZZA010000001">
    <property type="protein sequence ID" value="MBE1159418.1"/>
    <property type="molecule type" value="Genomic_DNA"/>
</dbReference>
<feature type="domain" description="J" evidence="5">
    <location>
        <begin position="50"/>
        <end position="119"/>
    </location>
</feature>
<dbReference type="Proteomes" id="UP000651010">
    <property type="component" value="Unassembled WGS sequence"/>
</dbReference>
<evidence type="ECO:0000313" key="7">
    <source>
        <dbReference type="Proteomes" id="UP000651010"/>
    </source>
</evidence>
<dbReference type="PROSITE" id="PS50076">
    <property type="entry name" value="DNAJ_2"/>
    <property type="match status" value="1"/>
</dbReference>
<dbReference type="PANTHER" id="PTHR44140">
    <property type="entry name" value="LD25575P"/>
    <property type="match status" value="1"/>
</dbReference>
<protein>
    <submittedName>
        <fullName evidence="6">DnaJ domain-containing protein</fullName>
    </submittedName>
</protein>
<proteinExistence type="predicted"/>
<dbReference type="SUPFAM" id="SSF46565">
    <property type="entry name" value="Chaperone J-domain"/>
    <property type="match status" value="1"/>
</dbReference>
<dbReference type="PRINTS" id="PR00625">
    <property type="entry name" value="JDOMAIN"/>
</dbReference>
<sequence length="119" mass="13317">MTAVDIVVIAAGLLFGYRLVSNYLSPHGAPSTEPLHEEARQPERLPDTPPWYVVLEVPENAALAEIERAYRVKVSQYHPDKVAQMGDDIRQLAEARCKEINAAYDAAVRLRKPPAWPAR</sequence>
<dbReference type="RefSeq" id="WP_192554243.1">
    <property type="nucleotide sequence ID" value="NZ_JACZZA010000001.1"/>
</dbReference>
<evidence type="ECO:0000256" key="2">
    <source>
        <dbReference type="ARBA" id="ARBA00022729"/>
    </source>
</evidence>
<dbReference type="InterPro" id="IPR001623">
    <property type="entry name" value="DnaJ_domain"/>
</dbReference>
<evidence type="ECO:0000256" key="1">
    <source>
        <dbReference type="ARBA" id="ARBA00004240"/>
    </source>
</evidence>
<accession>A0ABR9G5X3</accession>
<dbReference type="Gene3D" id="1.10.287.110">
    <property type="entry name" value="DnaJ domain"/>
    <property type="match status" value="1"/>
</dbReference>
<evidence type="ECO:0000313" key="6">
    <source>
        <dbReference type="EMBL" id="MBE1159418.1"/>
    </source>
</evidence>
<evidence type="ECO:0000256" key="3">
    <source>
        <dbReference type="ARBA" id="ARBA00022824"/>
    </source>
</evidence>